<dbReference type="InterPro" id="IPR009071">
    <property type="entry name" value="HMG_box_dom"/>
</dbReference>
<dbReference type="FunFam" id="3.30.565.10:FF:000017">
    <property type="entry name" value="PMS1 homolog 1, mismatch repair system component"/>
    <property type="match status" value="1"/>
</dbReference>
<dbReference type="InterPro" id="IPR038973">
    <property type="entry name" value="MutL/Mlh/Pms-like"/>
</dbReference>
<dbReference type="CDD" id="cd00782">
    <property type="entry name" value="MutL_Trans"/>
    <property type="match status" value="1"/>
</dbReference>
<dbReference type="PANTHER" id="PTHR10073">
    <property type="entry name" value="DNA MISMATCH REPAIR PROTEIN MLH, PMS, MUTL"/>
    <property type="match status" value="1"/>
</dbReference>
<dbReference type="GO" id="GO:0140664">
    <property type="term" value="F:ATP-dependent DNA damage sensor activity"/>
    <property type="evidence" value="ECO:0007669"/>
    <property type="project" value="InterPro"/>
</dbReference>
<dbReference type="Gene3D" id="1.10.30.10">
    <property type="entry name" value="High mobility group box domain"/>
    <property type="match status" value="1"/>
</dbReference>
<dbReference type="InterPro" id="IPR002099">
    <property type="entry name" value="MutL/Mlh/PMS"/>
</dbReference>
<dbReference type="Gene3D" id="3.30.565.10">
    <property type="entry name" value="Histidine kinase-like ATPase, C-terminal domain"/>
    <property type="match status" value="1"/>
</dbReference>
<keyword evidence="3" id="KW-0539">Nucleus</keyword>
<dbReference type="Pfam" id="PF00505">
    <property type="entry name" value="HMG_box"/>
    <property type="match status" value="1"/>
</dbReference>
<evidence type="ECO:0000256" key="2">
    <source>
        <dbReference type="ARBA" id="ARBA00022763"/>
    </source>
</evidence>
<dbReference type="CDD" id="cd00084">
    <property type="entry name" value="HMG-box_SF"/>
    <property type="match status" value="1"/>
</dbReference>
<dbReference type="PROSITE" id="PS50118">
    <property type="entry name" value="HMG_BOX_2"/>
    <property type="match status" value="1"/>
</dbReference>
<dbReference type="Pfam" id="PF13589">
    <property type="entry name" value="HATPase_c_3"/>
    <property type="match status" value="1"/>
</dbReference>
<evidence type="ECO:0000256" key="3">
    <source>
        <dbReference type="PROSITE-ProRule" id="PRU00267"/>
    </source>
</evidence>
<dbReference type="GO" id="GO:0030983">
    <property type="term" value="F:mismatched DNA binding"/>
    <property type="evidence" value="ECO:0007669"/>
    <property type="project" value="InterPro"/>
</dbReference>
<dbReference type="PROSITE" id="PS00058">
    <property type="entry name" value="DNA_MISMATCH_REPAIR_1"/>
    <property type="match status" value="1"/>
</dbReference>
<feature type="domain" description="HMG box" evidence="5">
    <location>
        <begin position="672"/>
        <end position="740"/>
    </location>
</feature>
<accession>A0A8X6FPE3</accession>
<dbReference type="InterPro" id="IPR036910">
    <property type="entry name" value="HMG_box_dom_sf"/>
</dbReference>
<dbReference type="InterPro" id="IPR014721">
    <property type="entry name" value="Ribsml_uS5_D2-typ_fold_subgr"/>
</dbReference>
<dbReference type="AlphaFoldDB" id="A0A8X6FPE3"/>
<evidence type="ECO:0000313" key="7">
    <source>
        <dbReference type="Proteomes" id="UP000887116"/>
    </source>
</evidence>
<dbReference type="SMART" id="SM00398">
    <property type="entry name" value="HMG"/>
    <property type="match status" value="1"/>
</dbReference>
<feature type="DNA-binding region" description="HMG box" evidence="3">
    <location>
        <begin position="672"/>
        <end position="740"/>
    </location>
</feature>
<dbReference type="GO" id="GO:0032389">
    <property type="term" value="C:MutLalpha complex"/>
    <property type="evidence" value="ECO:0007669"/>
    <property type="project" value="TreeGrafter"/>
</dbReference>
<feature type="region of interest" description="Disordered" evidence="4">
    <location>
        <begin position="396"/>
        <end position="433"/>
    </location>
</feature>
<protein>
    <submittedName>
        <fullName evidence="6">PMS1 protein homolog 1</fullName>
    </submittedName>
</protein>
<organism evidence="6 7">
    <name type="scientific">Trichonephila clavata</name>
    <name type="common">Joro spider</name>
    <name type="synonym">Nephila clavata</name>
    <dbReference type="NCBI Taxonomy" id="2740835"/>
    <lineage>
        <taxon>Eukaryota</taxon>
        <taxon>Metazoa</taxon>
        <taxon>Ecdysozoa</taxon>
        <taxon>Arthropoda</taxon>
        <taxon>Chelicerata</taxon>
        <taxon>Arachnida</taxon>
        <taxon>Araneae</taxon>
        <taxon>Araneomorphae</taxon>
        <taxon>Entelegynae</taxon>
        <taxon>Araneoidea</taxon>
        <taxon>Nephilidae</taxon>
        <taxon>Trichonephila</taxon>
    </lineage>
</organism>
<comment type="similarity">
    <text evidence="1">Belongs to the DNA mismatch repair MutL/HexB family.</text>
</comment>
<evidence type="ECO:0000259" key="5">
    <source>
        <dbReference type="PROSITE" id="PS50118"/>
    </source>
</evidence>
<dbReference type="NCBIfam" id="TIGR00585">
    <property type="entry name" value="mutl"/>
    <property type="match status" value="1"/>
</dbReference>
<evidence type="ECO:0000256" key="4">
    <source>
        <dbReference type="SAM" id="MobiDB-lite"/>
    </source>
</evidence>
<dbReference type="OrthoDB" id="10254304at2759"/>
<dbReference type="FunFam" id="3.30.230.10:FF:000030">
    <property type="entry name" value="PMS1 homolog 1, mismatch repair system component"/>
    <property type="match status" value="1"/>
</dbReference>
<proteinExistence type="inferred from homology"/>
<dbReference type="SMART" id="SM01340">
    <property type="entry name" value="DNA_mis_repair"/>
    <property type="match status" value="1"/>
</dbReference>
<evidence type="ECO:0000313" key="6">
    <source>
        <dbReference type="EMBL" id="GFQ86230.1"/>
    </source>
</evidence>
<dbReference type="InterPro" id="IPR036890">
    <property type="entry name" value="HATPase_C_sf"/>
</dbReference>
<dbReference type="InterPro" id="IPR014762">
    <property type="entry name" value="DNA_mismatch_repair_CS"/>
</dbReference>
<dbReference type="Gene3D" id="3.30.230.10">
    <property type="match status" value="1"/>
</dbReference>
<dbReference type="GO" id="GO:0006298">
    <property type="term" value="P:mismatch repair"/>
    <property type="evidence" value="ECO:0007669"/>
    <property type="project" value="InterPro"/>
</dbReference>
<feature type="region of interest" description="Disordered" evidence="4">
    <location>
        <begin position="603"/>
        <end position="623"/>
    </location>
</feature>
<evidence type="ECO:0000256" key="1">
    <source>
        <dbReference type="ARBA" id="ARBA00006082"/>
    </source>
</evidence>
<dbReference type="SUPFAM" id="SSF47095">
    <property type="entry name" value="HMG-box"/>
    <property type="match status" value="1"/>
</dbReference>
<dbReference type="PANTHER" id="PTHR10073:SF54">
    <property type="entry name" value="PMS1 PROTEIN HOMOLOG 1"/>
    <property type="match status" value="1"/>
</dbReference>
<sequence>MSVIKELPKSSSHLLTCTQIITSPLTVIKELIENSLDSFTTNIEVRLEQYGLEKIEVKDAGKGIHKDDIKYVAKPHCTSKITSHLDLKKVETYGFRGEALAAICAVSDLEIITRTADDEFGFNYTFDHHGNLLSSNPCPSNGGTSVIVSNLFKNMPVRRNLYRSEKSKAEEIRKIEDLLISFGCILTRVRFVLFHNRNLIWQKIAVDQTIAGLHLALGSVVDYLENCEYVDDEKQVKIEVFLPRHNAPALCGKTTSNRSIVAINKRPVRMKVIDKLLKEYYTKSLGDGSKSRFPICYVSIEVPSKDIDVNYDPNKTAVAMQNIDIITDQLTKLLSTFYDINSNNNAVSGSASPVSSLLPDLNESEKIEDVNNTSSSLDLENIRPNLQLRQSELSCGFQNNNSKEKPTVSKKLSRKNNLDTPSSKRVKTSKDFASPPNDIYKHINTLESFFSSASDNTNVVGSKASNFHENKTNTISFSESTSINEINYQNCIPKHNSFSVTVQRENNNLVCNDASSLDSAVEKNALENLNKHLTDPCIEKINDVNKISNSDIPNNEETKSLHEEANKNSSIQTFYIMNEKGNQDSYSTQMNEKLVTARENFQTAHPNESKENNSVSSPLTTSDWSRGLHPVEVIQPVAVLKPKVAGTVSKNNEEINDIECVDMQEPHETVLNQRKMTPFDFFCRKHRLEVASLNPDASNQKVAQILTEKWNHLPPEEKAVFKSMVSKDYPKNIKNKEKLGKTVTENLNKTKDISSRSKKIVQKRKRRRIEKNVAFNMQNVQEYNMSSSSSTNQDDKRFIVINCLAPGIWICSRKNKLYVLNCYRLQEAVIYHRLLETYEFEAEPVESSLILSASSLGNDAMDVILKMDIVNEFGNEFIISDKRLTANGFKLKLLQGNDEVQIEVIGMTRSMAFYGVPDLKEILGYIKEKSINAKLSDCRPGKAVLYLQGEAVRIARQSATSKKIEEIEDLVKKIDTLPSELCLHSKPFLNELYTFDTD</sequence>
<keyword evidence="7" id="KW-1185">Reference proteome</keyword>
<name>A0A8X6FPE3_TRICU</name>
<dbReference type="SUPFAM" id="SSF55874">
    <property type="entry name" value="ATPase domain of HSP90 chaperone/DNA topoisomerase II/histidine kinase"/>
    <property type="match status" value="1"/>
</dbReference>
<dbReference type="Proteomes" id="UP000887116">
    <property type="component" value="Unassembled WGS sequence"/>
</dbReference>
<dbReference type="GO" id="GO:0016887">
    <property type="term" value="F:ATP hydrolysis activity"/>
    <property type="evidence" value="ECO:0007669"/>
    <property type="project" value="InterPro"/>
</dbReference>
<reference evidence="6" key="1">
    <citation type="submission" date="2020-07" db="EMBL/GenBank/DDBJ databases">
        <title>Multicomponent nature underlies the extraordinary mechanical properties of spider dragline silk.</title>
        <authorList>
            <person name="Kono N."/>
            <person name="Nakamura H."/>
            <person name="Mori M."/>
            <person name="Yoshida Y."/>
            <person name="Ohtoshi R."/>
            <person name="Malay A.D."/>
            <person name="Moran D.A.P."/>
            <person name="Tomita M."/>
            <person name="Numata K."/>
            <person name="Arakawa K."/>
        </authorList>
    </citation>
    <scope>NUCLEOTIDE SEQUENCE</scope>
</reference>
<dbReference type="SUPFAM" id="SSF54211">
    <property type="entry name" value="Ribosomal protein S5 domain 2-like"/>
    <property type="match status" value="1"/>
</dbReference>
<dbReference type="InterPro" id="IPR013507">
    <property type="entry name" value="DNA_mismatch_S5_2-like"/>
</dbReference>
<keyword evidence="3" id="KW-0238">DNA-binding</keyword>
<dbReference type="Pfam" id="PF01119">
    <property type="entry name" value="DNA_mis_repair"/>
    <property type="match status" value="1"/>
</dbReference>
<gene>
    <name evidence="6" type="primary">PMS1</name>
    <name evidence="6" type="ORF">TNCT_672041</name>
</gene>
<keyword evidence="2" id="KW-0227">DNA damage</keyword>
<dbReference type="CDD" id="cd16926">
    <property type="entry name" value="HATPase_MutL-MLH-PMS-like"/>
    <property type="match status" value="1"/>
</dbReference>
<dbReference type="EMBL" id="BMAO01023041">
    <property type="protein sequence ID" value="GFQ86230.1"/>
    <property type="molecule type" value="Genomic_DNA"/>
</dbReference>
<dbReference type="InterPro" id="IPR020568">
    <property type="entry name" value="Ribosomal_Su5_D2-typ_SF"/>
</dbReference>
<dbReference type="GO" id="GO:0005524">
    <property type="term" value="F:ATP binding"/>
    <property type="evidence" value="ECO:0007669"/>
    <property type="project" value="InterPro"/>
</dbReference>
<comment type="caution">
    <text evidence="6">The sequence shown here is derived from an EMBL/GenBank/DDBJ whole genome shotgun (WGS) entry which is preliminary data.</text>
</comment>